<proteinExistence type="predicted"/>
<sequence>MPADRDRQSRHATLGPRFGVPSANYTGQAAAGWTRPQAHVFGRRYATLPSPFRPGRDGEPGDPHRADATCDLRPATCDRRPATGDRRPATGIRHPASGIRHPASGIRHPMIG</sequence>
<gene>
    <name evidence="2" type="ORF">SAHL_14925</name>
</gene>
<evidence type="ECO:0000313" key="2">
    <source>
        <dbReference type="EMBL" id="ROO25074.1"/>
    </source>
</evidence>
<dbReference type="AlphaFoldDB" id="A0A423PHN0"/>
<feature type="compositionally biased region" description="Basic and acidic residues" evidence="1">
    <location>
        <begin position="54"/>
        <end position="88"/>
    </location>
</feature>
<dbReference type="Proteomes" id="UP000285123">
    <property type="component" value="Unassembled WGS sequence"/>
</dbReference>
<protein>
    <submittedName>
        <fullName evidence="2">Uncharacterized protein</fullName>
    </submittedName>
</protein>
<accession>A0A423PHN0</accession>
<evidence type="ECO:0000256" key="1">
    <source>
        <dbReference type="SAM" id="MobiDB-lite"/>
    </source>
</evidence>
<organism evidence="2 3">
    <name type="scientific">Salinisphaera orenii YIM 95161</name>
    <dbReference type="NCBI Taxonomy" id="1051139"/>
    <lineage>
        <taxon>Bacteria</taxon>
        <taxon>Pseudomonadati</taxon>
        <taxon>Pseudomonadota</taxon>
        <taxon>Gammaproteobacteria</taxon>
        <taxon>Salinisphaerales</taxon>
        <taxon>Salinisphaeraceae</taxon>
        <taxon>Salinisphaera</taxon>
    </lineage>
</organism>
<feature type="region of interest" description="Disordered" evidence="1">
    <location>
        <begin position="1"/>
        <end position="112"/>
    </location>
</feature>
<reference evidence="2 3" key="1">
    <citation type="submission" date="2013-10" db="EMBL/GenBank/DDBJ databases">
        <title>Salinisphaera halophila YIM 95161 Genome Sequencing.</title>
        <authorList>
            <person name="Lai Q."/>
            <person name="Li C."/>
            <person name="Shao Z."/>
        </authorList>
    </citation>
    <scope>NUCLEOTIDE SEQUENCE [LARGE SCALE GENOMIC DNA]</scope>
    <source>
        <strain evidence="2 3">YIM 95161</strain>
    </source>
</reference>
<comment type="caution">
    <text evidence="2">The sequence shown here is derived from an EMBL/GenBank/DDBJ whole genome shotgun (WGS) entry which is preliminary data.</text>
</comment>
<name>A0A423PHN0_9GAMM</name>
<evidence type="ECO:0000313" key="3">
    <source>
        <dbReference type="Proteomes" id="UP000285123"/>
    </source>
</evidence>
<dbReference type="EMBL" id="AYKF01000121">
    <property type="protein sequence ID" value="ROO25074.1"/>
    <property type="molecule type" value="Genomic_DNA"/>
</dbReference>